<sequence length="79" mass="8574">MKEKWVMNNTNADFEKVDMILAETLERFINEGVSPFVYGMALMEVGIAALAKVGEDEASVTEQAGLIAARVMPAISGPR</sequence>
<dbReference type="EMBL" id="UINC01224296">
    <property type="protein sequence ID" value="SVE53860.1"/>
    <property type="molecule type" value="Genomic_DNA"/>
</dbReference>
<reference evidence="1" key="1">
    <citation type="submission" date="2018-05" db="EMBL/GenBank/DDBJ databases">
        <authorList>
            <person name="Lanie J.A."/>
            <person name="Ng W.-L."/>
            <person name="Kazmierczak K.M."/>
            <person name="Andrzejewski T.M."/>
            <person name="Davidsen T.M."/>
            <person name="Wayne K.J."/>
            <person name="Tettelin H."/>
            <person name="Glass J.I."/>
            <person name="Rusch D."/>
            <person name="Podicherti R."/>
            <person name="Tsui H.-C.T."/>
            <person name="Winkler M.E."/>
        </authorList>
    </citation>
    <scope>NUCLEOTIDE SEQUENCE</scope>
</reference>
<dbReference type="AlphaFoldDB" id="A0A383EBU6"/>
<organism evidence="1">
    <name type="scientific">marine metagenome</name>
    <dbReference type="NCBI Taxonomy" id="408172"/>
    <lineage>
        <taxon>unclassified sequences</taxon>
        <taxon>metagenomes</taxon>
        <taxon>ecological metagenomes</taxon>
    </lineage>
</organism>
<name>A0A383EBU6_9ZZZZ</name>
<accession>A0A383EBU6</accession>
<protein>
    <submittedName>
        <fullName evidence="1">Uncharacterized protein</fullName>
    </submittedName>
</protein>
<proteinExistence type="predicted"/>
<gene>
    <name evidence="1" type="ORF">METZ01_LOCUS506714</name>
</gene>
<evidence type="ECO:0000313" key="1">
    <source>
        <dbReference type="EMBL" id="SVE53860.1"/>
    </source>
</evidence>